<protein>
    <submittedName>
        <fullName evidence="3">GIY-YIG nuclease family protein</fullName>
    </submittedName>
</protein>
<proteinExistence type="inferred from homology"/>
<name>A0A7X2ZS52_9FLAO</name>
<evidence type="ECO:0000313" key="3">
    <source>
        <dbReference type="EMBL" id="MUH35372.1"/>
    </source>
</evidence>
<accession>A0A7X2ZS52</accession>
<dbReference type="CDD" id="cd10456">
    <property type="entry name" value="GIY-YIG_UPF0213"/>
    <property type="match status" value="1"/>
</dbReference>
<organism evidence="3 4">
    <name type="scientific">Zobellia amurskyensis</name>
    <dbReference type="NCBI Taxonomy" id="248905"/>
    <lineage>
        <taxon>Bacteria</taxon>
        <taxon>Pseudomonadati</taxon>
        <taxon>Bacteroidota</taxon>
        <taxon>Flavobacteriia</taxon>
        <taxon>Flavobacteriales</taxon>
        <taxon>Flavobacteriaceae</taxon>
        <taxon>Zobellia</taxon>
    </lineage>
</organism>
<dbReference type="OrthoDB" id="1495241at2"/>
<dbReference type="Proteomes" id="UP000540519">
    <property type="component" value="Unassembled WGS sequence"/>
</dbReference>
<dbReference type="PANTHER" id="PTHR34477:SF1">
    <property type="entry name" value="UPF0213 PROTEIN YHBQ"/>
    <property type="match status" value="1"/>
</dbReference>
<dbReference type="PROSITE" id="PS50164">
    <property type="entry name" value="GIY_YIG"/>
    <property type="match status" value="1"/>
</dbReference>
<gene>
    <name evidence="3" type="ORF">D9O36_05930</name>
</gene>
<evidence type="ECO:0000313" key="4">
    <source>
        <dbReference type="Proteomes" id="UP000540519"/>
    </source>
</evidence>
<dbReference type="Gene3D" id="3.40.1440.10">
    <property type="entry name" value="GIY-YIG endonuclease"/>
    <property type="match status" value="1"/>
</dbReference>
<comment type="similarity">
    <text evidence="1">Belongs to the UPF0213 family.</text>
</comment>
<dbReference type="SUPFAM" id="SSF82771">
    <property type="entry name" value="GIY-YIG endonuclease"/>
    <property type="match status" value="1"/>
</dbReference>
<dbReference type="PANTHER" id="PTHR34477">
    <property type="entry name" value="UPF0213 PROTEIN YHBQ"/>
    <property type="match status" value="1"/>
</dbReference>
<evidence type="ECO:0000256" key="1">
    <source>
        <dbReference type="ARBA" id="ARBA00007435"/>
    </source>
</evidence>
<sequence length="107" mass="12568">MGPYYVYILECADKSFYVGFTNNVNRRLAEHQSGFYENSYTSTRRPVSLMYHLQFSKAYQALQFEKQLKGWSRAKKIALMNGKFNTLQILSECRNYTHSKYKPDGCP</sequence>
<reference evidence="3 4" key="1">
    <citation type="journal article" date="2019" name="Mar. Drugs">
        <title>Comparative Genomics and CAZyme Genome Repertoires of Marine Zobellia amurskyensis KMM 3526(T) and Zobellia laminariae KMM 3676(T).</title>
        <authorList>
            <person name="Chernysheva N."/>
            <person name="Bystritskaya E."/>
            <person name="Stenkova A."/>
            <person name="Golovkin I."/>
            <person name="Nedashkovskaya O."/>
            <person name="Isaeva M."/>
        </authorList>
    </citation>
    <scope>NUCLEOTIDE SEQUENCE [LARGE SCALE GENOMIC DNA]</scope>
    <source>
        <strain evidence="3 4">KMM 3526</strain>
    </source>
</reference>
<dbReference type="InterPro" id="IPR000305">
    <property type="entry name" value="GIY-YIG_endonuc"/>
</dbReference>
<dbReference type="InterPro" id="IPR035901">
    <property type="entry name" value="GIY-YIG_endonuc_sf"/>
</dbReference>
<dbReference type="EMBL" id="RCNR01000008">
    <property type="protein sequence ID" value="MUH35372.1"/>
    <property type="molecule type" value="Genomic_DNA"/>
</dbReference>
<evidence type="ECO:0000259" key="2">
    <source>
        <dbReference type="PROSITE" id="PS50164"/>
    </source>
</evidence>
<comment type="caution">
    <text evidence="3">The sequence shown here is derived from an EMBL/GenBank/DDBJ whole genome shotgun (WGS) entry which is preliminary data.</text>
</comment>
<feature type="domain" description="GIY-YIG" evidence="2">
    <location>
        <begin position="2"/>
        <end position="78"/>
    </location>
</feature>
<keyword evidence="4" id="KW-1185">Reference proteome</keyword>
<dbReference type="InterPro" id="IPR050190">
    <property type="entry name" value="UPF0213_domain"/>
</dbReference>
<dbReference type="AlphaFoldDB" id="A0A7X2ZS52"/>
<dbReference type="Pfam" id="PF01541">
    <property type="entry name" value="GIY-YIG"/>
    <property type="match status" value="1"/>
</dbReference>